<accession>A0A0E9S0X8</accession>
<sequence length="48" mass="5569">MIGVYSFVSVCVCVRARVMCAHMWKCSWTRSVQVVPFNSVHNSHMKYC</sequence>
<name>A0A0E9S0X8_ANGAN</name>
<reference evidence="1" key="1">
    <citation type="submission" date="2014-11" db="EMBL/GenBank/DDBJ databases">
        <authorList>
            <person name="Amaro Gonzalez C."/>
        </authorList>
    </citation>
    <scope>NUCLEOTIDE SEQUENCE</scope>
</reference>
<proteinExistence type="predicted"/>
<dbReference type="EMBL" id="GBXM01073735">
    <property type="protein sequence ID" value="JAH34842.1"/>
    <property type="molecule type" value="Transcribed_RNA"/>
</dbReference>
<organism evidence="1">
    <name type="scientific">Anguilla anguilla</name>
    <name type="common">European freshwater eel</name>
    <name type="synonym">Muraena anguilla</name>
    <dbReference type="NCBI Taxonomy" id="7936"/>
    <lineage>
        <taxon>Eukaryota</taxon>
        <taxon>Metazoa</taxon>
        <taxon>Chordata</taxon>
        <taxon>Craniata</taxon>
        <taxon>Vertebrata</taxon>
        <taxon>Euteleostomi</taxon>
        <taxon>Actinopterygii</taxon>
        <taxon>Neopterygii</taxon>
        <taxon>Teleostei</taxon>
        <taxon>Anguilliformes</taxon>
        <taxon>Anguillidae</taxon>
        <taxon>Anguilla</taxon>
    </lineage>
</organism>
<dbReference type="AlphaFoldDB" id="A0A0E9S0X8"/>
<evidence type="ECO:0000313" key="1">
    <source>
        <dbReference type="EMBL" id="JAH34842.1"/>
    </source>
</evidence>
<reference evidence="1" key="2">
    <citation type="journal article" date="2015" name="Fish Shellfish Immunol.">
        <title>Early steps in the European eel (Anguilla anguilla)-Vibrio vulnificus interaction in the gills: Role of the RtxA13 toxin.</title>
        <authorList>
            <person name="Callol A."/>
            <person name="Pajuelo D."/>
            <person name="Ebbesson L."/>
            <person name="Teles M."/>
            <person name="MacKenzie S."/>
            <person name="Amaro C."/>
        </authorList>
    </citation>
    <scope>NUCLEOTIDE SEQUENCE</scope>
</reference>
<protein>
    <submittedName>
        <fullName evidence="1">Uncharacterized protein</fullName>
    </submittedName>
</protein>